<dbReference type="GO" id="GO:0005525">
    <property type="term" value="F:GTP binding"/>
    <property type="evidence" value="ECO:0007669"/>
    <property type="project" value="UniProtKB-UniRule"/>
</dbReference>
<dbReference type="InterPro" id="IPR050100">
    <property type="entry name" value="TRAFAC_GTPase_members"/>
</dbReference>
<evidence type="ECO:0000256" key="4">
    <source>
        <dbReference type="ARBA" id="ARBA00022741"/>
    </source>
</evidence>
<proteinExistence type="inferred from homology"/>
<dbReference type="STRING" id="312017.A4VDD2"/>
<dbReference type="InterPro" id="IPR004161">
    <property type="entry name" value="EFTu-like_2"/>
</dbReference>
<dbReference type="PRINTS" id="PR00315">
    <property type="entry name" value="ELONGATNFCT"/>
</dbReference>
<evidence type="ECO:0000256" key="3">
    <source>
        <dbReference type="ARBA" id="ARBA00022490"/>
    </source>
</evidence>
<dbReference type="Pfam" id="PF22594">
    <property type="entry name" value="GTP-eEF1A_C"/>
    <property type="match status" value="1"/>
</dbReference>
<evidence type="ECO:0000313" key="11">
    <source>
        <dbReference type="Proteomes" id="UP000009168"/>
    </source>
</evidence>
<dbReference type="PANTHER" id="PTHR23115">
    <property type="entry name" value="TRANSLATION FACTOR"/>
    <property type="match status" value="1"/>
</dbReference>
<protein>
    <recommendedName>
        <fullName evidence="8">Elongation factor 1-alpha</fullName>
    </recommendedName>
</protein>
<dbReference type="InterPro" id="IPR009001">
    <property type="entry name" value="Transl_elong_EF1A/Init_IF2_C"/>
</dbReference>
<evidence type="ECO:0000256" key="2">
    <source>
        <dbReference type="ARBA" id="ARBA00007249"/>
    </source>
</evidence>
<dbReference type="GO" id="GO:0003924">
    <property type="term" value="F:GTPase activity"/>
    <property type="evidence" value="ECO:0007669"/>
    <property type="project" value="UniProtKB-UniRule"/>
</dbReference>
<dbReference type="GO" id="GO:0005737">
    <property type="term" value="C:cytoplasm"/>
    <property type="evidence" value="ECO:0007669"/>
    <property type="project" value="UniProtKB-SubCell"/>
</dbReference>
<dbReference type="EMBL" id="GG662634">
    <property type="protein sequence ID" value="EDK31545.2"/>
    <property type="molecule type" value="Genomic_DNA"/>
</dbReference>
<dbReference type="NCBIfam" id="NF008969">
    <property type="entry name" value="PRK12317.1"/>
    <property type="match status" value="1"/>
</dbReference>
<dbReference type="InterPro" id="IPR031157">
    <property type="entry name" value="G_TR_CS"/>
</dbReference>
<evidence type="ECO:0000256" key="6">
    <source>
        <dbReference type="ARBA" id="ARBA00022917"/>
    </source>
</evidence>
<keyword evidence="3" id="KW-0963">Cytoplasm</keyword>
<dbReference type="PROSITE" id="PS00301">
    <property type="entry name" value="G_TR_1"/>
    <property type="match status" value="1"/>
</dbReference>
<keyword evidence="7 8" id="KW-0342">GTP-binding</keyword>
<dbReference type="FunFam" id="2.40.30.10:FF:000005">
    <property type="entry name" value="Elongation factor 1-alpha"/>
    <property type="match status" value="1"/>
</dbReference>
<dbReference type="InParanoid" id="A4VDD2"/>
<keyword evidence="6" id="KW-0648">Protein biosynthesis</keyword>
<comment type="subcellular location">
    <subcellularLocation>
        <location evidence="1">Cytoplasm</location>
    </subcellularLocation>
</comment>
<dbReference type="HOGENOM" id="CLU_007265_3_5_1"/>
<evidence type="ECO:0000259" key="9">
    <source>
        <dbReference type="PROSITE" id="PS51722"/>
    </source>
</evidence>
<keyword evidence="5 8" id="KW-0251">Elongation factor</keyword>
<dbReference type="Gene3D" id="3.40.50.300">
    <property type="entry name" value="P-loop containing nucleotide triphosphate hydrolases"/>
    <property type="match status" value="1"/>
</dbReference>
<dbReference type="Gene3D" id="2.40.30.10">
    <property type="entry name" value="Translation factors"/>
    <property type="match status" value="2"/>
</dbReference>
<dbReference type="InterPro" id="IPR054696">
    <property type="entry name" value="GTP-eEF1A_C"/>
</dbReference>
<dbReference type="Pfam" id="PF00009">
    <property type="entry name" value="GTP_EFTU"/>
    <property type="match status" value="1"/>
</dbReference>
<reference evidence="11" key="1">
    <citation type="journal article" date="2006" name="PLoS Biol.">
        <title>Macronuclear genome sequence of the ciliate Tetrahymena thermophila, a model eukaryote.</title>
        <authorList>
            <person name="Eisen J.A."/>
            <person name="Coyne R.S."/>
            <person name="Wu M."/>
            <person name="Wu D."/>
            <person name="Thiagarajan M."/>
            <person name="Wortman J.R."/>
            <person name="Badger J.H."/>
            <person name="Ren Q."/>
            <person name="Amedeo P."/>
            <person name="Jones K.M."/>
            <person name="Tallon L.J."/>
            <person name="Delcher A.L."/>
            <person name="Salzberg S.L."/>
            <person name="Silva J.C."/>
            <person name="Haas B.J."/>
            <person name="Majoros W.H."/>
            <person name="Farzad M."/>
            <person name="Carlton J.M."/>
            <person name="Smith R.K. Jr."/>
            <person name="Garg J."/>
            <person name="Pearlman R.E."/>
            <person name="Karrer K.M."/>
            <person name="Sun L."/>
            <person name="Manning G."/>
            <person name="Elde N.C."/>
            <person name="Turkewitz A.P."/>
            <person name="Asai D.J."/>
            <person name="Wilkes D.E."/>
            <person name="Wang Y."/>
            <person name="Cai H."/>
            <person name="Collins K."/>
            <person name="Stewart B.A."/>
            <person name="Lee S.R."/>
            <person name="Wilamowska K."/>
            <person name="Weinberg Z."/>
            <person name="Ruzzo W.L."/>
            <person name="Wloga D."/>
            <person name="Gaertig J."/>
            <person name="Frankel J."/>
            <person name="Tsao C.-C."/>
            <person name="Gorovsky M.A."/>
            <person name="Keeling P.J."/>
            <person name="Waller R.F."/>
            <person name="Patron N.J."/>
            <person name="Cherry J.M."/>
            <person name="Stover N.A."/>
            <person name="Krieger C.J."/>
            <person name="del Toro C."/>
            <person name="Ryder H.F."/>
            <person name="Williamson S.C."/>
            <person name="Barbeau R.A."/>
            <person name="Hamilton E.P."/>
            <person name="Orias E."/>
        </authorList>
    </citation>
    <scope>NUCLEOTIDE SEQUENCE [LARGE SCALE GENOMIC DNA]</scope>
    <source>
        <strain evidence="11">SB210</strain>
    </source>
</reference>
<dbReference type="AlphaFoldDB" id="A4VDD2"/>
<dbReference type="SUPFAM" id="SSF50447">
    <property type="entry name" value="Translation proteins"/>
    <property type="match status" value="1"/>
</dbReference>
<dbReference type="RefSeq" id="XP_001470896.2">
    <property type="nucleotide sequence ID" value="XM_001470846.2"/>
</dbReference>
<dbReference type="InterPro" id="IPR004539">
    <property type="entry name" value="Transl_elong_EF1A_euk/arc"/>
</dbReference>
<dbReference type="Proteomes" id="UP000009168">
    <property type="component" value="Unassembled WGS sequence"/>
</dbReference>
<name>A4VDD2_TETTS</name>
<evidence type="ECO:0000256" key="8">
    <source>
        <dbReference type="RuleBase" id="RU000325"/>
    </source>
</evidence>
<accession>A4VDD2</accession>
<dbReference type="GO" id="GO:0003746">
    <property type="term" value="F:translation elongation factor activity"/>
    <property type="evidence" value="ECO:0007669"/>
    <property type="project" value="UniProtKB-UniRule"/>
</dbReference>
<dbReference type="PROSITE" id="PS51722">
    <property type="entry name" value="G_TR_2"/>
    <property type="match status" value="1"/>
</dbReference>
<dbReference type="SUPFAM" id="SSF50465">
    <property type="entry name" value="EF-Tu/eEF-1alpha/eIF2-gamma C-terminal domain"/>
    <property type="match status" value="1"/>
</dbReference>
<dbReference type="GeneID" id="7835935"/>
<sequence length="435" mass="47984">MITKQHLSVAVFGDVDSGKSTTCGHLVFKLGEVNQRKIDELKALAEKEGKSSFGFAYVMDRTKAERSRGITIDVTMLKFNTNKYNYTIIDTPGHKDFVKNMITGTAQADVGILIVTAEKGGFEAGFCQGGQTKEHVLLAYTLGLRQIIVCVNKMDDKLVNFSEERFENIKSEVSLYLQKIGFNLKNVSFIPISGYIGHNLTEKSESMPWYKGNTVLEALDSVTPPTRPVEKDLRIPIQGIYKVDGIGIVVSGRVESGVLQTNKSICFAPYEGKANTKLEVRSIEAHHTKLSEGMPGDNIGFNVKNLEYKDISKGAVCGYVGERAPRECESFEAQVIVINHPGSIKKGYCPVVNVHQASVSCEFEEIVKKIDRKTGASIEENPSFIKNGECAIVKLKPRKAVCVETFANNAPLGRFIIRDMKVVVAIGIIKSVNYK</sequence>
<keyword evidence="11" id="KW-1185">Reference proteome</keyword>
<gene>
    <name evidence="10" type="ORF">TTHERM_00660469</name>
</gene>
<dbReference type="SUPFAM" id="SSF52540">
    <property type="entry name" value="P-loop containing nucleoside triphosphate hydrolases"/>
    <property type="match status" value="1"/>
</dbReference>
<dbReference type="KEGG" id="tet:TTHERM_00660469"/>
<keyword evidence="4 8" id="KW-0547">Nucleotide-binding</keyword>
<evidence type="ECO:0000256" key="7">
    <source>
        <dbReference type="ARBA" id="ARBA00023134"/>
    </source>
</evidence>
<dbReference type="FunFam" id="3.40.50.300:FF:000255">
    <property type="entry name" value="Elongation factor 1-alpha"/>
    <property type="match status" value="1"/>
</dbReference>
<dbReference type="InterPro" id="IPR027417">
    <property type="entry name" value="P-loop_NTPase"/>
</dbReference>
<comment type="function">
    <text evidence="8">This protein promotes the GTP-dependent binding of aminoacyl-tRNA to the A-site of ribosomes during protein biosynthesis.</text>
</comment>
<comment type="similarity">
    <text evidence="2 8">Belongs to the TRAFAC class translation factor GTPase superfamily. Classic translation factor GTPase family. EF-Tu/EF-1A subfamily.</text>
</comment>
<dbReference type="OrthoDB" id="291946at2759"/>
<dbReference type="NCBIfam" id="TIGR00483">
    <property type="entry name" value="EF-1_alpha"/>
    <property type="match status" value="1"/>
</dbReference>
<dbReference type="CDD" id="cd03705">
    <property type="entry name" value="EF1_alpha_III"/>
    <property type="match status" value="1"/>
</dbReference>
<evidence type="ECO:0000256" key="1">
    <source>
        <dbReference type="ARBA" id="ARBA00004496"/>
    </source>
</evidence>
<evidence type="ECO:0000313" key="10">
    <source>
        <dbReference type="EMBL" id="EDK31545.2"/>
    </source>
</evidence>
<feature type="domain" description="Tr-type G" evidence="9">
    <location>
        <begin position="4"/>
        <end position="229"/>
    </location>
</feature>
<evidence type="ECO:0000256" key="5">
    <source>
        <dbReference type="ARBA" id="ARBA00022768"/>
    </source>
</evidence>
<dbReference type="InterPro" id="IPR009000">
    <property type="entry name" value="Transl_B-barrel_sf"/>
</dbReference>
<dbReference type="CDD" id="cd01883">
    <property type="entry name" value="EF1_alpha"/>
    <property type="match status" value="1"/>
</dbReference>
<dbReference type="InterPro" id="IPR000795">
    <property type="entry name" value="T_Tr_GTP-bd_dom"/>
</dbReference>
<organism evidence="10 11">
    <name type="scientific">Tetrahymena thermophila (strain SB210)</name>
    <dbReference type="NCBI Taxonomy" id="312017"/>
    <lineage>
        <taxon>Eukaryota</taxon>
        <taxon>Sar</taxon>
        <taxon>Alveolata</taxon>
        <taxon>Ciliophora</taxon>
        <taxon>Intramacronucleata</taxon>
        <taxon>Oligohymenophorea</taxon>
        <taxon>Hymenostomatida</taxon>
        <taxon>Tetrahymenina</taxon>
        <taxon>Tetrahymenidae</taxon>
        <taxon>Tetrahymena</taxon>
    </lineage>
</organism>
<dbReference type="Pfam" id="PF03144">
    <property type="entry name" value="GTP_EFTU_D2"/>
    <property type="match status" value="1"/>
</dbReference>